<dbReference type="SUPFAM" id="SSF53187">
    <property type="entry name" value="Zn-dependent exopeptidases"/>
    <property type="match status" value="1"/>
</dbReference>
<dbReference type="OrthoDB" id="414302at2759"/>
<accession>A0A7J6LZ31</accession>
<gene>
    <name evidence="1" type="ORF">FOZ61_000813</name>
</gene>
<comment type="caution">
    <text evidence="1">The sequence shown here is derived from an EMBL/GenBank/DDBJ whole genome shotgun (WGS) entry which is preliminary data.</text>
</comment>
<evidence type="ECO:0000313" key="2">
    <source>
        <dbReference type="Proteomes" id="UP000570595"/>
    </source>
</evidence>
<dbReference type="Proteomes" id="UP000570595">
    <property type="component" value="Unassembled WGS sequence"/>
</dbReference>
<sequence length="564" mass="62548">MGRLVGALENYGLTPQDAAGVAGTFIVVKYATLAAFVPICHYAQPVRRLFWHPSRELAGRVLEQYKVRNRIRGGGVFNRSLGSSNGAPLDVSSSGLVPPSARLKLAATRARQRAWMDRQREMVALRKAGWQGRFRGFKEKQSTSSWGRKLFEWSDKFADRAARAWLWRSVASVFRIPPKVLAWDVAEAFLTYKLTFIFHAPLELYIIVKWFKARRANLDEFMEESPKLLEMVEDEEPLGSAASAGSRWWPLRTAGYYEARAQFRRLASEAGLELSSFEVVPSSGYGDEYTMDVAILRPTEGLTSGSVVHTSGVHGVEGYAGSGIQCYILDQIRRAREEGRLAGIGKTLVFVHAVNPYGMVHYRRFNEENVDLNRNALEPHEFDFLVNERDPNVAGYVDLDAILNPREMTIPSLLYNAVILLARYGISRVKRAVVGAQYWKPSGLFFGGHKLQRSHQILTQVFADLKIFEGNSTIIDIHTGLGPSGVDTLITSDSDAFDFFSALVKSRSPSDAPPVECVGADCSAAVGGRDQPGTNGTRVSCVSQEFGTHSTILALPIMIMENMA</sequence>
<dbReference type="Pfam" id="PF10994">
    <property type="entry name" value="DUF2817"/>
    <property type="match status" value="1"/>
</dbReference>
<evidence type="ECO:0008006" key="3">
    <source>
        <dbReference type="Google" id="ProtNLM"/>
    </source>
</evidence>
<dbReference type="Gene3D" id="3.40.630.10">
    <property type="entry name" value="Zn peptidases"/>
    <property type="match status" value="1"/>
</dbReference>
<dbReference type="AlphaFoldDB" id="A0A7J6LZ31"/>
<dbReference type="CDD" id="cd06233">
    <property type="entry name" value="M14-like"/>
    <property type="match status" value="1"/>
</dbReference>
<organism evidence="1 2">
    <name type="scientific">Perkinsus olseni</name>
    <name type="common">Perkinsus atlanticus</name>
    <dbReference type="NCBI Taxonomy" id="32597"/>
    <lineage>
        <taxon>Eukaryota</taxon>
        <taxon>Sar</taxon>
        <taxon>Alveolata</taxon>
        <taxon>Perkinsozoa</taxon>
        <taxon>Perkinsea</taxon>
        <taxon>Perkinsida</taxon>
        <taxon>Perkinsidae</taxon>
        <taxon>Perkinsus</taxon>
    </lineage>
</organism>
<name>A0A7J6LZ31_PEROL</name>
<protein>
    <recommendedName>
        <fullName evidence="3">DUF2817 domain-containing protein</fullName>
    </recommendedName>
</protein>
<dbReference type="EMBL" id="JABAHT010000117">
    <property type="protein sequence ID" value="KAF4664426.1"/>
    <property type="molecule type" value="Genomic_DNA"/>
</dbReference>
<proteinExistence type="predicted"/>
<reference evidence="1 2" key="1">
    <citation type="submission" date="2020-04" db="EMBL/GenBank/DDBJ databases">
        <title>Perkinsus olseni comparative genomics.</title>
        <authorList>
            <person name="Bogema D.R."/>
        </authorList>
    </citation>
    <scope>NUCLEOTIDE SEQUENCE [LARGE SCALE GENOMIC DNA]</scope>
    <source>
        <strain evidence="1">ATCC PRA-179</strain>
    </source>
</reference>
<evidence type="ECO:0000313" key="1">
    <source>
        <dbReference type="EMBL" id="KAF4664426.1"/>
    </source>
</evidence>
<dbReference type="InterPro" id="IPR021259">
    <property type="entry name" value="DUF2817"/>
</dbReference>